<dbReference type="Proteomes" id="UP000234384">
    <property type="component" value="Unassembled WGS sequence"/>
</dbReference>
<dbReference type="InterPro" id="IPR005177">
    <property type="entry name" value="Kinase-pyrophosphorylase"/>
</dbReference>
<dbReference type="GO" id="GO:0016776">
    <property type="term" value="F:phosphotransferase activity, phosphate group as acceptor"/>
    <property type="evidence" value="ECO:0007669"/>
    <property type="project" value="UniProtKB-UniRule"/>
</dbReference>
<accession>A0A2I1JZ49</accession>
<evidence type="ECO:0000256" key="1">
    <source>
        <dbReference type="ARBA" id="ARBA00022527"/>
    </source>
</evidence>
<dbReference type="OrthoDB" id="9782201at2"/>
<dbReference type="HAMAP" id="MF_00921">
    <property type="entry name" value="PDRP"/>
    <property type="match status" value="1"/>
</dbReference>
<dbReference type="AlphaFoldDB" id="A0A2I1JZ49"/>
<name>A0A2I1JZ49_9LACT</name>
<comment type="catalytic activity">
    <reaction evidence="5">
        <text>N(tele)-phospho-L-histidyl/L-threonyl-[pyruvate, phosphate dikinase] + ADP = N(tele)-phospho-L-histidyl/O-phospho-L-threonyl-[pyruvate, phosphate dikinase] + AMP + H(+)</text>
        <dbReference type="Rhea" id="RHEA:43692"/>
        <dbReference type="Rhea" id="RHEA-COMP:10650"/>
        <dbReference type="Rhea" id="RHEA-COMP:10651"/>
        <dbReference type="ChEBI" id="CHEBI:15378"/>
        <dbReference type="ChEBI" id="CHEBI:30013"/>
        <dbReference type="ChEBI" id="CHEBI:61977"/>
        <dbReference type="ChEBI" id="CHEBI:83586"/>
        <dbReference type="ChEBI" id="CHEBI:456215"/>
        <dbReference type="ChEBI" id="CHEBI:456216"/>
        <dbReference type="EC" id="2.7.11.32"/>
    </reaction>
</comment>
<feature type="binding site" evidence="5">
    <location>
        <begin position="151"/>
        <end position="158"/>
    </location>
    <ligand>
        <name>ADP</name>
        <dbReference type="ChEBI" id="CHEBI:456216"/>
    </ligand>
</feature>
<comment type="caution">
    <text evidence="6">The sequence shown here is derived from an EMBL/GenBank/DDBJ whole genome shotgun (WGS) entry which is preliminary data.</text>
</comment>
<dbReference type="RefSeq" id="WP_101954319.1">
    <property type="nucleotide sequence ID" value="NZ_PKHE01000011.1"/>
</dbReference>
<dbReference type="InterPro" id="IPR026565">
    <property type="entry name" value="PPDK_reg"/>
</dbReference>
<gene>
    <name evidence="6" type="ORF">CYJ57_05010</name>
</gene>
<dbReference type="EC" id="2.7.4.27" evidence="5"/>
<comment type="catalytic activity">
    <reaction evidence="5">
        <text>N(tele)-phospho-L-histidyl/O-phospho-L-threonyl-[pyruvate, phosphate dikinase] + phosphate + H(+) = N(tele)-phospho-L-histidyl/L-threonyl-[pyruvate, phosphate dikinase] + diphosphate</text>
        <dbReference type="Rhea" id="RHEA:43696"/>
        <dbReference type="Rhea" id="RHEA-COMP:10650"/>
        <dbReference type="Rhea" id="RHEA-COMP:10651"/>
        <dbReference type="ChEBI" id="CHEBI:15378"/>
        <dbReference type="ChEBI" id="CHEBI:30013"/>
        <dbReference type="ChEBI" id="CHEBI:33019"/>
        <dbReference type="ChEBI" id="CHEBI:43474"/>
        <dbReference type="ChEBI" id="CHEBI:61977"/>
        <dbReference type="ChEBI" id="CHEBI:83586"/>
        <dbReference type="EC" id="2.7.4.27"/>
    </reaction>
</comment>
<dbReference type="EMBL" id="PKHE01000011">
    <property type="protein sequence ID" value="PKY88670.1"/>
    <property type="molecule type" value="Genomic_DNA"/>
</dbReference>
<evidence type="ECO:0000256" key="5">
    <source>
        <dbReference type="HAMAP-Rule" id="MF_00921"/>
    </source>
</evidence>
<comment type="function">
    <text evidence="5">Bifunctional serine/threonine kinase and phosphorylase involved in the regulation of the pyruvate, phosphate dikinase (PPDK) by catalyzing its phosphorylation/dephosphorylation.</text>
</comment>
<dbReference type="PANTHER" id="PTHR31756">
    <property type="entry name" value="PYRUVATE, PHOSPHATE DIKINASE REGULATORY PROTEIN 1, CHLOROPLASTIC"/>
    <property type="match status" value="1"/>
</dbReference>
<dbReference type="GO" id="GO:0004674">
    <property type="term" value="F:protein serine/threonine kinase activity"/>
    <property type="evidence" value="ECO:0007669"/>
    <property type="project" value="UniProtKB-UniRule"/>
</dbReference>
<evidence type="ECO:0000256" key="3">
    <source>
        <dbReference type="ARBA" id="ARBA00022741"/>
    </source>
</evidence>
<reference evidence="6 7" key="1">
    <citation type="submission" date="2017-12" db="EMBL/GenBank/DDBJ databases">
        <title>Phylogenetic diversity of female urinary microbiome.</title>
        <authorList>
            <person name="Thomas-White K."/>
            <person name="Wolfe A.J."/>
        </authorList>
    </citation>
    <scope>NUCLEOTIDE SEQUENCE [LARGE SCALE GENOMIC DNA]</scope>
    <source>
        <strain evidence="6 7">UMB0898</strain>
    </source>
</reference>
<dbReference type="GO" id="GO:0005524">
    <property type="term" value="F:ATP binding"/>
    <property type="evidence" value="ECO:0007669"/>
    <property type="project" value="InterPro"/>
</dbReference>
<sequence length="269" mass="30525">MDKALDFYIVSDSVGETSLRVVNASLAQFPALSHSKLRRFPFIESETELLQVLDEAKQQQAVVVATLVNPKFDEVAHNYALTHDIIYINPINELINAISQRTGYAPLERSGTLHTLDDFYFDRIQAIEFAVKYDDGKNRSGYPIADIVLLGISRSSKTPLSMYLANRSYKVANLPLFPESPVPDIVYDLPKEKVFGLIASPQYTASIRKERIKHLGLPEDASYSNIERIKEEYRYALDLYHQLGISIVNIENKSIEELAEEILQIYEGH</sequence>
<dbReference type="Pfam" id="PF03618">
    <property type="entry name" value="Kinase-PPPase"/>
    <property type="match status" value="1"/>
</dbReference>
<evidence type="ECO:0000256" key="2">
    <source>
        <dbReference type="ARBA" id="ARBA00022679"/>
    </source>
</evidence>
<proteinExistence type="inferred from homology"/>
<evidence type="ECO:0000313" key="7">
    <source>
        <dbReference type="Proteomes" id="UP000234384"/>
    </source>
</evidence>
<dbReference type="EC" id="2.7.11.32" evidence="5"/>
<organism evidence="6 7">
    <name type="scientific">Falseniella ignava</name>
    <dbReference type="NCBI Taxonomy" id="137730"/>
    <lineage>
        <taxon>Bacteria</taxon>
        <taxon>Bacillati</taxon>
        <taxon>Bacillota</taxon>
        <taxon>Bacilli</taxon>
        <taxon>Lactobacillales</taxon>
        <taxon>Aerococcaceae</taxon>
        <taxon>Falseniella</taxon>
    </lineage>
</organism>
<dbReference type="PANTHER" id="PTHR31756:SF3">
    <property type="entry name" value="PYRUVATE, PHOSPHATE DIKINASE REGULATORY PROTEIN 1, CHLOROPLASTIC"/>
    <property type="match status" value="1"/>
</dbReference>
<dbReference type="NCBIfam" id="NF003742">
    <property type="entry name" value="PRK05339.1"/>
    <property type="match status" value="1"/>
</dbReference>
<protein>
    <recommendedName>
        <fullName evidence="5">Putative pyruvate, phosphate dikinase regulatory protein</fullName>
        <shortName evidence="5">PPDK regulatory protein</shortName>
        <ecNumber evidence="5">2.7.11.32</ecNumber>
        <ecNumber evidence="5">2.7.4.27</ecNumber>
    </recommendedName>
</protein>
<keyword evidence="1 5" id="KW-0723">Serine/threonine-protein kinase</keyword>
<comment type="similarity">
    <text evidence="5">Belongs to the pyruvate, phosphate/water dikinase regulatory protein family. PDRP subfamily.</text>
</comment>
<keyword evidence="4 5" id="KW-0418">Kinase</keyword>
<evidence type="ECO:0000313" key="6">
    <source>
        <dbReference type="EMBL" id="PKY88670.1"/>
    </source>
</evidence>
<keyword evidence="2 5" id="KW-0808">Transferase</keyword>
<evidence type="ECO:0000256" key="4">
    <source>
        <dbReference type="ARBA" id="ARBA00022777"/>
    </source>
</evidence>
<keyword evidence="3 5" id="KW-0547">Nucleotide-binding</keyword>
<dbReference type="GO" id="GO:0043531">
    <property type="term" value="F:ADP binding"/>
    <property type="evidence" value="ECO:0007669"/>
    <property type="project" value="UniProtKB-UniRule"/>
</dbReference>
<keyword evidence="6" id="KW-0670">Pyruvate</keyword>